<comment type="caution">
    <text evidence="7">Lacks conserved residue(s) required for the propagation of feature annotation.</text>
</comment>
<evidence type="ECO:0000313" key="12">
    <source>
        <dbReference type="EMBL" id="KAI1715752.1"/>
    </source>
</evidence>
<evidence type="ECO:0000313" key="13">
    <source>
        <dbReference type="Proteomes" id="UP001201812"/>
    </source>
</evidence>
<sequence>MKATTLVALVLLAALCSASRHNNRRINDNDNKDSQRQSKQAKPFRSGYEYSFAYNGQISSGLDVSGPNRASVSSDEPQQKAVTRIQAEAKIAFESEQRATLQLEQIRVGQLNDQIESPQQVQPMGMFERKEIEEGKMQKLQLPLKFNYNQGVVEHIQFHADDAAWSKNIKRAVLNLIQLNLKKQPVAGNDEQFQRWATDDSEQQDEQDSQSGFQSFTLPEITIEGDCLTTYTANKRQSGELSDEQNDESEDRQQQESSSSQYFNVTKTIDFKKCKKQQQQSQTCPEECDPKEIKGQRLDRSTAMRFVLAGKGPQQEYGIKRAELVSQYVYKNLRSSSTAMQTVVAAELVFRSAKPQQQRHSFQPDSSNQKDTLLYDNEWDEEEKRFYMNGDEEFGRNGSPFSSVANKVDQVVKILRKVAQDALDKLNGLESRDAAKLHRAIELLRICSMPELKQIHEQIAEIRQSSPVVQKKAHQILADCLALAGTRNTIQMLTEKILSRDLDNQQAFQSLRQLNNLPAPSDKQADIVLRTCQHEVVHRSKALKQACWLTFGSMVGELCQQKTQNGEKTVPVFGAQSGFVSSQQCSSAKKEAFKQALLAQYRESQSTYEKVLALKALGNAGIDTAAQSLEKIVNSPQENRIVRVQAIDALRRLRSQMPRKIQRILLPVLQNTREHPAVRMSAFAMILHTTPERPILDQVAYTLNKERNPQVQAFAYSALKSLSESKVPCQQQMARQLKSVLHLTNVDEQMLQASRVYHIPIYSEQQKEGVFVNLISTFSHRNNILPNHLAAVVDTMFNDEFELNGLKVALTQQGLEQWYEGLIQSLLKGQSRSYQSKTRGQRTSTNPRENNEDELRQIFSGLKIKSRRSAYQNQQDDEEDNQQNRQRRQQKQPFAMITTRVGDVDTAILPIDSKTMPQCLKSAMNGQQISLAECLSSLQDPIHFNTMTAMNLIEKSAKVPTSMGVPLRILQAMPLLASVEGQIRATPDRTEGAGIKAQVKVHSIATAVHIQKMDIWTPMVTTGVEIIRAAELNAPVEAEIQVNSQGSFKFSMKPPTSRTRMLGLHSLPNTYALDFDSRTHFLKEAKVKTIQMPQYERFQQDVDEIVGSKHTGDLFRVQGHVHRPRNPTDYEQLLQMSMCTENHVHVKYEPENGPKEIIVRGQVSTFKKVSNMGPSLNIYTKDNEFDLMKDQDFEGSENHEQRRSKLNSFQSNFQSPMYKHELNLVLETKGGRKEHKAQVDTSATCDAKFQYCRLKVDMERTPLLTRENKEWTLRCEMEIVAPEAVSNVQQLRKEKYQTMSGRGELEWGNEQKESVKFRLHGESAKTKQWREQIDQIEGPQQKFQQKQTAFINKFDLEAEFKLDHQTQMKLYECFEYVKVYSGAGYWNSDVQSQQGRNGQIRGSAMIDPVTMQHVTVVVQTPTQVFRCENIQLSGKVRPFALVRPEQKSVHSISHMVNRLAVGNGRAECSVDGKRVETFDDVLYKAPIGKCYSVLAKDCSNENQPQFAVLMKTLNNGKDKKIKVITPEQVIECQPTKKSETDQKKLECSMNGQTIDATEAETSEQQDNYSAVQYNNDEQTDVTINVDGVQIRFGCWGSNGCKNQKAWIKLSSQYKEGQCGLCGHYDDQAGDEWRMANGQETDDLQQFHRSYSLRNQEDESQNDDDFTGAKLSRKNQKYDESSQQDEENEEEDSQWQAGAYHTDGSSSEEDQWGRQDSQKRQKMSMLKKKVSLKKKNQQKHGNAADQDDSEEPIQTTKVLEYGHQACFSVKPVKQCPRGTSPADEQQSDNAKFVCLNRSDPETRRMLQNARRGKIVDTSRLQPSSVNAIREPTRCIVY</sequence>
<dbReference type="Proteomes" id="UP001201812">
    <property type="component" value="Unassembled WGS sequence"/>
</dbReference>
<feature type="compositionally biased region" description="Acidic residues" evidence="8">
    <location>
        <begin position="1681"/>
        <end position="1692"/>
    </location>
</feature>
<dbReference type="Pfam" id="PF01347">
    <property type="entry name" value="Vitellogenin_N"/>
    <property type="match status" value="1"/>
</dbReference>
<feature type="region of interest" description="Disordered" evidence="8">
    <location>
        <begin position="869"/>
        <end position="896"/>
    </location>
</feature>
<accession>A0AAD4N876</accession>
<comment type="caution">
    <text evidence="12">The sequence shown here is derived from an EMBL/GenBank/DDBJ whole genome shotgun (WGS) entry which is preliminary data.</text>
</comment>
<feature type="compositionally biased region" description="Polar residues" evidence="8">
    <location>
        <begin position="833"/>
        <end position="848"/>
    </location>
</feature>
<keyword evidence="12" id="KW-0449">Lipoprotein</keyword>
<evidence type="ECO:0000256" key="9">
    <source>
        <dbReference type="SAM" id="SignalP"/>
    </source>
</evidence>
<feature type="region of interest" description="Disordered" evidence="8">
    <location>
        <begin position="833"/>
        <end position="853"/>
    </location>
</feature>
<dbReference type="Gene3D" id="2.20.80.10">
    <property type="entry name" value="Lipovitellin-phosvitin complex, chain A, domain 4"/>
    <property type="match status" value="1"/>
</dbReference>
<feature type="region of interest" description="Disordered" evidence="8">
    <location>
        <begin position="1652"/>
        <end position="1751"/>
    </location>
</feature>
<keyword evidence="13" id="KW-1185">Reference proteome</keyword>
<dbReference type="InterPro" id="IPR015816">
    <property type="entry name" value="Vitellinogen_b-sht_N"/>
</dbReference>
<dbReference type="GO" id="GO:0005319">
    <property type="term" value="F:lipid transporter activity"/>
    <property type="evidence" value="ECO:0007669"/>
    <property type="project" value="InterPro"/>
</dbReference>
<evidence type="ECO:0000256" key="5">
    <source>
        <dbReference type="ARBA" id="ARBA00023157"/>
    </source>
</evidence>
<dbReference type="Gene3D" id="2.30.230.10">
    <property type="entry name" value="Lipovitellin, beta-sheet shell regions, chain A"/>
    <property type="match status" value="1"/>
</dbReference>
<feature type="compositionally biased region" description="Basic and acidic residues" evidence="8">
    <location>
        <begin position="25"/>
        <end position="36"/>
    </location>
</feature>
<dbReference type="FunFam" id="1.25.10.20:FF:000003">
    <property type="entry name" value="Vitellogenin C"/>
    <property type="match status" value="1"/>
</dbReference>
<dbReference type="Gene3D" id="1.25.10.20">
    <property type="entry name" value="Vitellinogen, superhelical"/>
    <property type="match status" value="1"/>
</dbReference>
<feature type="signal peptide" evidence="9">
    <location>
        <begin position="1"/>
        <end position="18"/>
    </location>
</feature>
<keyword evidence="4" id="KW-0758">Storage protein</keyword>
<evidence type="ECO:0000256" key="4">
    <source>
        <dbReference type="ARBA" id="ARBA00022761"/>
    </source>
</evidence>
<dbReference type="PANTHER" id="PTHR23345">
    <property type="entry name" value="VITELLOGENIN-RELATED"/>
    <property type="match status" value="1"/>
</dbReference>
<keyword evidence="2" id="KW-0964">Secreted</keyword>
<evidence type="ECO:0000256" key="6">
    <source>
        <dbReference type="ARBA" id="ARBA00023180"/>
    </source>
</evidence>
<feature type="compositionally biased region" description="Basic residues" evidence="8">
    <location>
        <begin position="1719"/>
        <end position="1737"/>
    </location>
</feature>
<evidence type="ECO:0000256" key="1">
    <source>
        <dbReference type="ARBA" id="ARBA00004613"/>
    </source>
</evidence>
<dbReference type="InterPro" id="IPR001747">
    <property type="entry name" value="Vitellogenin_N"/>
</dbReference>
<organism evidence="12 13">
    <name type="scientific">Ditylenchus destructor</name>
    <dbReference type="NCBI Taxonomy" id="166010"/>
    <lineage>
        <taxon>Eukaryota</taxon>
        <taxon>Metazoa</taxon>
        <taxon>Ecdysozoa</taxon>
        <taxon>Nematoda</taxon>
        <taxon>Chromadorea</taxon>
        <taxon>Rhabditida</taxon>
        <taxon>Tylenchina</taxon>
        <taxon>Tylenchomorpha</taxon>
        <taxon>Sphaerularioidea</taxon>
        <taxon>Anguinidae</taxon>
        <taxon>Anguininae</taxon>
        <taxon>Ditylenchus</taxon>
    </lineage>
</organism>
<comment type="subcellular location">
    <subcellularLocation>
        <location evidence="1">Secreted</location>
    </subcellularLocation>
</comment>
<dbReference type="SUPFAM" id="SSF56968">
    <property type="entry name" value="Lipovitellin-phosvitin complex, beta-sheet shell regions"/>
    <property type="match status" value="2"/>
</dbReference>
<feature type="domain" description="Vitellogenin" evidence="10">
    <location>
        <begin position="44"/>
        <end position="789"/>
    </location>
</feature>
<feature type="compositionally biased region" description="Acidic residues" evidence="8">
    <location>
        <begin position="199"/>
        <end position="208"/>
    </location>
</feature>
<evidence type="ECO:0000256" key="7">
    <source>
        <dbReference type="PROSITE-ProRule" id="PRU00557"/>
    </source>
</evidence>
<feature type="region of interest" description="Disordered" evidence="8">
    <location>
        <begin position="236"/>
        <end position="261"/>
    </location>
</feature>
<dbReference type="InterPro" id="IPR015819">
    <property type="entry name" value="Lipid_transp_b-sht_shell"/>
</dbReference>
<dbReference type="PROSITE" id="PS51233">
    <property type="entry name" value="VWFD"/>
    <property type="match status" value="1"/>
</dbReference>
<dbReference type="EMBL" id="JAKKPZ010000011">
    <property type="protein sequence ID" value="KAI1715752.1"/>
    <property type="molecule type" value="Genomic_DNA"/>
</dbReference>
<name>A0AAD4N876_9BILA</name>
<protein>
    <submittedName>
        <fullName evidence="12">Lipoprotein amino terminal region domain-containing protein</fullName>
    </submittedName>
</protein>
<dbReference type="PROSITE" id="PS51211">
    <property type="entry name" value="VITELLOGENIN"/>
    <property type="match status" value="1"/>
</dbReference>
<dbReference type="PANTHER" id="PTHR23345:SF15">
    <property type="entry name" value="VITELLOGENIN 1-RELATED"/>
    <property type="match status" value="1"/>
</dbReference>
<dbReference type="GO" id="GO:0005576">
    <property type="term" value="C:extracellular region"/>
    <property type="evidence" value="ECO:0007669"/>
    <property type="project" value="UniProtKB-SubCell"/>
</dbReference>
<dbReference type="GO" id="GO:0045735">
    <property type="term" value="F:nutrient reservoir activity"/>
    <property type="evidence" value="ECO:0007669"/>
    <property type="project" value="UniProtKB-KW"/>
</dbReference>
<keyword evidence="5" id="KW-1015">Disulfide bond</keyword>
<dbReference type="SMART" id="SM00216">
    <property type="entry name" value="VWD"/>
    <property type="match status" value="1"/>
</dbReference>
<proteinExistence type="predicted"/>
<dbReference type="InterPro" id="IPR015255">
    <property type="entry name" value="Vitellinogen_open_b-sht"/>
</dbReference>
<dbReference type="InterPro" id="IPR001846">
    <property type="entry name" value="VWF_type-D"/>
</dbReference>
<dbReference type="SMART" id="SM01169">
    <property type="entry name" value="DUF1943"/>
    <property type="match status" value="1"/>
</dbReference>
<feature type="chain" id="PRO_5042190678" evidence="9">
    <location>
        <begin position="19"/>
        <end position="1836"/>
    </location>
</feature>
<feature type="region of interest" description="Disordered" evidence="8">
    <location>
        <begin position="23"/>
        <end position="44"/>
    </location>
</feature>
<dbReference type="Pfam" id="PF00094">
    <property type="entry name" value="VWD"/>
    <property type="match status" value="1"/>
</dbReference>
<dbReference type="InterPro" id="IPR011030">
    <property type="entry name" value="Lipovitellin_superhlx_dom"/>
</dbReference>
<evidence type="ECO:0000259" key="10">
    <source>
        <dbReference type="PROSITE" id="PS51211"/>
    </source>
</evidence>
<evidence type="ECO:0000259" key="11">
    <source>
        <dbReference type="PROSITE" id="PS51233"/>
    </source>
</evidence>
<reference evidence="12" key="1">
    <citation type="submission" date="2022-01" db="EMBL/GenBank/DDBJ databases">
        <title>Genome Sequence Resource for Two Populations of Ditylenchus destructor, the Migratory Endoparasitic Phytonematode.</title>
        <authorList>
            <person name="Zhang H."/>
            <person name="Lin R."/>
            <person name="Xie B."/>
        </authorList>
    </citation>
    <scope>NUCLEOTIDE SEQUENCE</scope>
    <source>
        <strain evidence="12">BazhouSP</strain>
    </source>
</reference>
<gene>
    <name evidence="12" type="ORF">DdX_08082</name>
</gene>
<evidence type="ECO:0000256" key="3">
    <source>
        <dbReference type="ARBA" id="ARBA00022729"/>
    </source>
</evidence>
<evidence type="ECO:0000256" key="8">
    <source>
        <dbReference type="SAM" id="MobiDB-lite"/>
    </source>
</evidence>
<feature type="region of interest" description="Disordered" evidence="8">
    <location>
        <begin position="196"/>
        <end position="215"/>
    </location>
</feature>
<evidence type="ECO:0000256" key="2">
    <source>
        <dbReference type="ARBA" id="ARBA00022525"/>
    </source>
</evidence>
<dbReference type="SUPFAM" id="SSF48431">
    <property type="entry name" value="Lipovitellin-phosvitin complex, superhelical domain"/>
    <property type="match status" value="1"/>
</dbReference>
<feature type="compositionally biased region" description="Acidic residues" evidence="8">
    <location>
        <begin position="241"/>
        <end position="250"/>
    </location>
</feature>
<dbReference type="SMART" id="SM00638">
    <property type="entry name" value="LPD_N"/>
    <property type="match status" value="1"/>
</dbReference>
<keyword evidence="3 9" id="KW-0732">Signal</keyword>
<dbReference type="Pfam" id="PF09172">
    <property type="entry name" value="Vit_open_b-sht"/>
    <property type="match status" value="1"/>
</dbReference>
<keyword evidence="6" id="KW-0325">Glycoprotein</keyword>
<dbReference type="InterPro" id="IPR050733">
    <property type="entry name" value="Vitellogenin/Apolipophorin"/>
</dbReference>
<feature type="domain" description="VWFD" evidence="11">
    <location>
        <begin position="1466"/>
        <end position="1660"/>
    </location>
</feature>